<dbReference type="EMBL" id="HBFA01006336">
    <property type="protein sequence ID" value="CAD8654063.1"/>
    <property type="molecule type" value="Transcribed_RNA"/>
</dbReference>
<sequence length="314" mass="33068">MIRSASLSGLDLSQCLASKTTRTRPLRRSTKTSLPKSTRKFSISAEASSSRPSAHEGTSRSTFLKLASATVFVANTRPACAYVDEAYATKVFQLASRSAVFIGNFAVDKDGTEVSEGVGSGVIWDKSGHVVTNYHVVTKLAKDKSGSQIARVGVLQPDGKTFTMYDAKIVGLDTYTDLAVLKIVSPPESLQPVMVGTSRDVRVGQSCYAIGNPFGLGATLTAGLVSGLNRTIPSPAGRPINGVIQTDAAINAGNSGGPLLDSYGRLIGLNTATFTRQGTGLSSGVNFALPVDTVYRAVPQLVKNYGMTQYPPRP</sequence>
<reference evidence="5" key="1">
    <citation type="submission" date="2021-01" db="EMBL/GenBank/DDBJ databases">
        <authorList>
            <person name="Corre E."/>
            <person name="Pelletier E."/>
            <person name="Niang G."/>
            <person name="Scheremetjew M."/>
            <person name="Finn R."/>
            <person name="Kale V."/>
            <person name="Holt S."/>
            <person name="Cochrane G."/>
            <person name="Meng A."/>
            <person name="Brown T."/>
            <person name="Cohen L."/>
        </authorList>
    </citation>
    <scope>NUCLEOTIDE SEQUENCE</scope>
    <source>
        <strain evidence="5">CCMP722</strain>
    </source>
</reference>
<dbReference type="GO" id="GO:0004252">
    <property type="term" value="F:serine-type endopeptidase activity"/>
    <property type="evidence" value="ECO:0007669"/>
    <property type="project" value="InterPro"/>
</dbReference>
<organism evidence="5">
    <name type="scientific">Pyramimonas obovata</name>
    <dbReference type="NCBI Taxonomy" id="1411642"/>
    <lineage>
        <taxon>Eukaryota</taxon>
        <taxon>Viridiplantae</taxon>
        <taxon>Chlorophyta</taxon>
        <taxon>Pyramimonadophyceae</taxon>
        <taxon>Pyramimonadales</taxon>
        <taxon>Pyramimonadaceae</taxon>
        <taxon>Pyramimonas</taxon>
        <taxon>Pyramimonas incertae sedis</taxon>
    </lineage>
</organism>
<dbReference type="InterPro" id="IPR001940">
    <property type="entry name" value="Peptidase_S1C"/>
</dbReference>
<dbReference type="AlphaFoldDB" id="A0A7S0N124"/>
<gene>
    <name evidence="5" type="ORF">POBO1169_LOCUS3276</name>
</gene>
<accession>A0A7S0N124</accession>
<dbReference type="GO" id="GO:0006508">
    <property type="term" value="P:proteolysis"/>
    <property type="evidence" value="ECO:0007669"/>
    <property type="project" value="UniProtKB-KW"/>
</dbReference>
<dbReference type="InterPro" id="IPR009003">
    <property type="entry name" value="Peptidase_S1_PA"/>
</dbReference>
<dbReference type="PRINTS" id="PR00834">
    <property type="entry name" value="PROTEASES2C"/>
</dbReference>
<name>A0A7S0N124_9CHLO</name>
<evidence type="ECO:0000256" key="2">
    <source>
        <dbReference type="ARBA" id="ARBA00022670"/>
    </source>
</evidence>
<evidence type="ECO:0000256" key="3">
    <source>
        <dbReference type="ARBA" id="ARBA00022801"/>
    </source>
</evidence>
<dbReference type="PANTHER" id="PTHR43343">
    <property type="entry name" value="PEPTIDASE S12"/>
    <property type="match status" value="1"/>
</dbReference>
<dbReference type="SUPFAM" id="SSF50494">
    <property type="entry name" value="Trypsin-like serine proteases"/>
    <property type="match status" value="1"/>
</dbReference>
<feature type="compositionally biased region" description="Low complexity" evidence="4">
    <location>
        <begin position="42"/>
        <end position="52"/>
    </location>
</feature>
<evidence type="ECO:0000313" key="5">
    <source>
        <dbReference type="EMBL" id="CAD8654063.1"/>
    </source>
</evidence>
<keyword evidence="3" id="KW-0378">Hydrolase</keyword>
<dbReference type="InterPro" id="IPR051201">
    <property type="entry name" value="Chloro_Bact_Ser_Proteases"/>
</dbReference>
<proteinExistence type="inferred from homology"/>
<evidence type="ECO:0000256" key="1">
    <source>
        <dbReference type="ARBA" id="ARBA00010541"/>
    </source>
</evidence>
<dbReference type="InterPro" id="IPR043504">
    <property type="entry name" value="Peptidase_S1_PA_chymotrypsin"/>
</dbReference>
<feature type="compositionally biased region" description="Basic residues" evidence="4">
    <location>
        <begin position="21"/>
        <end position="30"/>
    </location>
</feature>
<keyword evidence="2" id="KW-0645">Protease</keyword>
<dbReference type="PANTHER" id="PTHR43343:SF6">
    <property type="entry name" value="PROTEASE DO-LIKE 5, CHLOROPLASTIC ISOFORM X1"/>
    <property type="match status" value="1"/>
</dbReference>
<evidence type="ECO:0000256" key="4">
    <source>
        <dbReference type="SAM" id="MobiDB-lite"/>
    </source>
</evidence>
<dbReference type="Pfam" id="PF13365">
    <property type="entry name" value="Trypsin_2"/>
    <property type="match status" value="1"/>
</dbReference>
<feature type="region of interest" description="Disordered" evidence="4">
    <location>
        <begin position="19"/>
        <end position="57"/>
    </location>
</feature>
<comment type="similarity">
    <text evidence="1">Belongs to the peptidase S1C family.</text>
</comment>
<dbReference type="Gene3D" id="2.40.10.10">
    <property type="entry name" value="Trypsin-like serine proteases"/>
    <property type="match status" value="2"/>
</dbReference>
<protein>
    <recommendedName>
        <fullName evidence="6">PDZ domain-containing protein</fullName>
    </recommendedName>
</protein>
<evidence type="ECO:0008006" key="6">
    <source>
        <dbReference type="Google" id="ProtNLM"/>
    </source>
</evidence>